<gene>
    <name evidence="2" type="ORF">LRS13_18005</name>
</gene>
<reference evidence="3" key="1">
    <citation type="submission" date="2021-11" db="EMBL/GenBank/DDBJ databases">
        <title>Cultivation dependent microbiological survey of springs from the worlds oldest radium mine currently devoted to the extraction of radon-saturated water.</title>
        <authorList>
            <person name="Kapinusova G."/>
            <person name="Smrhova T."/>
            <person name="Strejcek M."/>
            <person name="Suman J."/>
            <person name="Jani K."/>
            <person name="Pajer P."/>
            <person name="Uhlik O."/>
        </authorList>
    </citation>
    <scope>NUCLEOTIDE SEQUENCE [LARGE SCALE GENOMIC DNA]</scope>
    <source>
        <strain evidence="3">J379</strain>
    </source>
</reference>
<evidence type="ECO:0008006" key="4">
    <source>
        <dbReference type="Google" id="ProtNLM"/>
    </source>
</evidence>
<evidence type="ECO:0000313" key="2">
    <source>
        <dbReference type="EMBL" id="UUY02571.1"/>
    </source>
</evidence>
<protein>
    <recommendedName>
        <fullName evidence="4">Zinc ribbon domain-containing protein</fullName>
    </recommendedName>
</protein>
<evidence type="ECO:0000313" key="3">
    <source>
        <dbReference type="Proteomes" id="UP001058860"/>
    </source>
</evidence>
<dbReference type="Proteomes" id="UP001058860">
    <property type="component" value="Chromosome"/>
</dbReference>
<dbReference type="RefSeq" id="WP_353863098.1">
    <property type="nucleotide sequence ID" value="NZ_CP088295.1"/>
</dbReference>
<keyword evidence="1" id="KW-0472">Membrane</keyword>
<keyword evidence="1" id="KW-0812">Transmembrane</keyword>
<keyword evidence="1" id="KW-1133">Transmembrane helix</keyword>
<feature type="transmembrane region" description="Helical" evidence="1">
    <location>
        <begin position="29"/>
        <end position="50"/>
    </location>
</feature>
<sequence>MEALFVVVFLGVAIVTIMSLISLAERGEWGWFVVGLFIPFAAIIGAMISSPTEESATHKRCPVCAAEDVPRGAMKCPHCSFDFAAGAELT</sequence>
<proteinExistence type="predicted"/>
<keyword evidence="3" id="KW-1185">Reference proteome</keyword>
<organism evidence="2 3">
    <name type="scientific">Svornostia abyssi</name>
    <dbReference type="NCBI Taxonomy" id="2898438"/>
    <lineage>
        <taxon>Bacteria</taxon>
        <taxon>Bacillati</taxon>
        <taxon>Actinomycetota</taxon>
        <taxon>Thermoleophilia</taxon>
        <taxon>Solirubrobacterales</taxon>
        <taxon>Baekduiaceae</taxon>
        <taxon>Svornostia</taxon>
    </lineage>
</organism>
<accession>A0ABY5PDA4</accession>
<evidence type="ECO:0000256" key="1">
    <source>
        <dbReference type="SAM" id="Phobius"/>
    </source>
</evidence>
<dbReference type="EMBL" id="CP088295">
    <property type="protein sequence ID" value="UUY02571.1"/>
    <property type="molecule type" value="Genomic_DNA"/>
</dbReference>
<name>A0ABY5PDA4_9ACTN</name>